<keyword evidence="2" id="KW-1133">Transmembrane helix</keyword>
<feature type="transmembrane region" description="Helical" evidence="2">
    <location>
        <begin position="231"/>
        <end position="247"/>
    </location>
</feature>
<keyword evidence="4" id="KW-1185">Reference proteome</keyword>
<evidence type="ECO:0008006" key="5">
    <source>
        <dbReference type="Google" id="ProtNLM"/>
    </source>
</evidence>
<dbReference type="EMBL" id="JAANBB010000007">
    <property type="protein sequence ID" value="KAF7557078.1"/>
    <property type="molecule type" value="Genomic_DNA"/>
</dbReference>
<feature type="transmembrane region" description="Helical" evidence="2">
    <location>
        <begin position="110"/>
        <end position="131"/>
    </location>
</feature>
<feature type="compositionally biased region" description="Basic and acidic residues" evidence="1">
    <location>
        <begin position="469"/>
        <end position="478"/>
    </location>
</feature>
<feature type="compositionally biased region" description="Polar residues" evidence="1">
    <location>
        <begin position="480"/>
        <end position="490"/>
    </location>
</feature>
<dbReference type="OrthoDB" id="5089392at2759"/>
<gene>
    <name evidence="3" type="ORF">G7Z17_g948</name>
</gene>
<dbReference type="Proteomes" id="UP000722485">
    <property type="component" value="Unassembled WGS sequence"/>
</dbReference>
<dbReference type="AlphaFoldDB" id="A0A9P5HK91"/>
<accession>A0A9P5HK91</accession>
<feature type="region of interest" description="Disordered" evidence="1">
    <location>
        <begin position="26"/>
        <end position="54"/>
    </location>
</feature>
<name>A0A9P5HK91_9HYPO</name>
<feature type="compositionally biased region" description="Basic and acidic residues" evidence="1">
    <location>
        <begin position="37"/>
        <end position="53"/>
    </location>
</feature>
<feature type="transmembrane region" description="Helical" evidence="2">
    <location>
        <begin position="191"/>
        <end position="211"/>
    </location>
</feature>
<protein>
    <recommendedName>
        <fullName evidence="5">Integral membrane protein</fullName>
    </recommendedName>
</protein>
<evidence type="ECO:0000256" key="1">
    <source>
        <dbReference type="SAM" id="MobiDB-lite"/>
    </source>
</evidence>
<organism evidence="3 4">
    <name type="scientific">Cylindrodendrum hubeiense</name>
    <dbReference type="NCBI Taxonomy" id="595255"/>
    <lineage>
        <taxon>Eukaryota</taxon>
        <taxon>Fungi</taxon>
        <taxon>Dikarya</taxon>
        <taxon>Ascomycota</taxon>
        <taxon>Pezizomycotina</taxon>
        <taxon>Sordariomycetes</taxon>
        <taxon>Hypocreomycetidae</taxon>
        <taxon>Hypocreales</taxon>
        <taxon>Nectriaceae</taxon>
        <taxon>Cylindrodendrum</taxon>
    </lineage>
</organism>
<feature type="region of interest" description="Disordered" evidence="1">
    <location>
        <begin position="469"/>
        <end position="490"/>
    </location>
</feature>
<proteinExistence type="predicted"/>
<evidence type="ECO:0000313" key="4">
    <source>
        <dbReference type="Proteomes" id="UP000722485"/>
    </source>
</evidence>
<feature type="transmembrane region" description="Helical" evidence="2">
    <location>
        <begin position="268"/>
        <end position="289"/>
    </location>
</feature>
<evidence type="ECO:0000313" key="3">
    <source>
        <dbReference type="EMBL" id="KAF7557078.1"/>
    </source>
</evidence>
<evidence type="ECO:0000256" key="2">
    <source>
        <dbReference type="SAM" id="Phobius"/>
    </source>
</evidence>
<keyword evidence="2" id="KW-0812">Transmembrane</keyword>
<reference evidence="3" key="1">
    <citation type="submission" date="2020-03" db="EMBL/GenBank/DDBJ databases">
        <title>Draft Genome Sequence of Cylindrodendrum hubeiense.</title>
        <authorList>
            <person name="Buettner E."/>
            <person name="Kellner H."/>
        </authorList>
    </citation>
    <scope>NUCLEOTIDE SEQUENCE</scope>
    <source>
        <strain evidence="3">IHI 201604</strain>
    </source>
</reference>
<sequence>MDAPAPGLPVGMISPDDVELSIIAKEPEAPQSTATAKEPEPRETTAHIHDSPDFHAPSLEQVTLVKRRRGWAYPQGLRLEHNLSWAIGLLELANAGDFAANIWNDTPVPIYATVFMAIGGTAAGVLSIFAFQDAGRAWHNVKFLQRQRRDLEDHNVQLLEEGQSTQQVDVFLDITGRELYTEVINRWGMDILMGGGAVMISIGTFLAMGGANHKVWMASNILSGYLGNAPITLYGLVNSLWAIVVWRKKQSHKRAAEKRLQGTVALELVKKYGFSVQLFFVINGSTTFIGGVASMLTATMWWAYVILIPVIISSFFCNYWWRKRAGYDRPYLDLPIGMNENGLIQALEAAAAIRRGIEKDQGNDALRQLVPDTRSLPSVLDFLVEHGLFETFALRIVANPRLREVLCVGDMNRVEIDVTGLLDLPEPHHATILGVAEQFIRNEGPKHFEHRERFIAEVLGTYLSKSEPELHLSEKKTGSDVAQISPSQRA</sequence>
<keyword evidence="2" id="KW-0472">Membrane</keyword>
<comment type="caution">
    <text evidence="3">The sequence shown here is derived from an EMBL/GenBank/DDBJ whole genome shotgun (WGS) entry which is preliminary data.</text>
</comment>
<feature type="transmembrane region" description="Helical" evidence="2">
    <location>
        <begin position="301"/>
        <end position="321"/>
    </location>
</feature>